<evidence type="ECO:0000313" key="10">
    <source>
        <dbReference type="Proteomes" id="UP000809273"/>
    </source>
</evidence>
<keyword evidence="5" id="KW-0249">Electron transport</keyword>
<reference evidence="9" key="1">
    <citation type="journal article" date="2021" name="Environ. Microbiol.">
        <title>Genomic characterization of three novel Desulfobacterota classes expand the metabolic and phylogenetic diversity of the phylum.</title>
        <authorList>
            <person name="Murphy C.L."/>
            <person name="Biggerstaff J."/>
            <person name="Eichhorn A."/>
            <person name="Ewing E."/>
            <person name="Shahan R."/>
            <person name="Soriano D."/>
            <person name="Stewart S."/>
            <person name="VanMol K."/>
            <person name="Walker R."/>
            <person name="Walters P."/>
            <person name="Elshahed M.S."/>
            <person name="Youssef N.H."/>
        </authorList>
    </citation>
    <scope>NUCLEOTIDE SEQUENCE</scope>
    <source>
        <strain evidence="9">Zod_Metabat.24</strain>
    </source>
</reference>
<name>A0A9D8KGU0_9DELT</name>
<dbReference type="EMBL" id="JAFGIX010000070">
    <property type="protein sequence ID" value="MBN1574223.1"/>
    <property type="molecule type" value="Genomic_DNA"/>
</dbReference>
<gene>
    <name evidence="9" type="ORF">JW984_13580</name>
</gene>
<evidence type="ECO:0000256" key="4">
    <source>
        <dbReference type="ARBA" id="ARBA00022737"/>
    </source>
</evidence>
<comment type="caution">
    <text evidence="9">The sequence shown here is derived from an EMBL/GenBank/DDBJ whole genome shotgun (WGS) entry which is preliminary data.</text>
</comment>
<keyword evidence="6" id="KW-0408">Iron</keyword>
<evidence type="ECO:0000256" key="1">
    <source>
        <dbReference type="ARBA" id="ARBA00022448"/>
    </source>
</evidence>
<dbReference type="Pfam" id="PF13247">
    <property type="entry name" value="Fer4_11"/>
    <property type="match status" value="1"/>
</dbReference>
<dbReference type="InterPro" id="IPR017900">
    <property type="entry name" value="4Fe4S_Fe_S_CS"/>
</dbReference>
<protein>
    <submittedName>
        <fullName evidence="9">4Fe-4S dicluster domain-containing protein</fullName>
    </submittedName>
</protein>
<feature type="domain" description="4Fe-4S ferredoxin-type" evidence="8">
    <location>
        <begin position="1"/>
        <end position="31"/>
    </location>
</feature>
<proteinExistence type="predicted"/>
<dbReference type="GO" id="GO:0051539">
    <property type="term" value="F:4 iron, 4 sulfur cluster binding"/>
    <property type="evidence" value="ECO:0007669"/>
    <property type="project" value="UniProtKB-KW"/>
</dbReference>
<dbReference type="PANTHER" id="PTHR43177:SF5">
    <property type="entry name" value="ANAEROBIC DIMETHYL SULFOXIDE REDUCTASE CHAIN B-RELATED"/>
    <property type="match status" value="1"/>
</dbReference>
<sequence>MRYVVANEDVCIGCRLCEIACVVEHSKTKDIVKAYKFEEKRELPRSHVEEVGPVSLSITCRHCDDPRCVAACITGAMRKGEDGRVTVDIEKCVGCWSCVMACPYGSVGMDKEDRKSVKCDLCGDREIPACVEACPNRALIVVEEEVG</sequence>
<dbReference type="Gene3D" id="3.30.70.20">
    <property type="match status" value="2"/>
</dbReference>
<dbReference type="Proteomes" id="UP000809273">
    <property type="component" value="Unassembled WGS sequence"/>
</dbReference>
<dbReference type="InterPro" id="IPR017896">
    <property type="entry name" value="4Fe4S_Fe-S-bd"/>
</dbReference>
<dbReference type="AlphaFoldDB" id="A0A9D8KGU0"/>
<evidence type="ECO:0000256" key="6">
    <source>
        <dbReference type="ARBA" id="ARBA00023004"/>
    </source>
</evidence>
<evidence type="ECO:0000259" key="8">
    <source>
        <dbReference type="PROSITE" id="PS51379"/>
    </source>
</evidence>
<accession>A0A9D8KGU0</accession>
<evidence type="ECO:0000256" key="3">
    <source>
        <dbReference type="ARBA" id="ARBA00022723"/>
    </source>
</evidence>
<keyword evidence="4" id="KW-0677">Repeat</keyword>
<dbReference type="GO" id="GO:0046872">
    <property type="term" value="F:metal ion binding"/>
    <property type="evidence" value="ECO:0007669"/>
    <property type="project" value="UniProtKB-KW"/>
</dbReference>
<reference evidence="9" key="2">
    <citation type="submission" date="2021-01" db="EMBL/GenBank/DDBJ databases">
        <authorList>
            <person name="Hahn C.R."/>
            <person name="Youssef N.H."/>
            <person name="Elshahed M."/>
        </authorList>
    </citation>
    <scope>NUCLEOTIDE SEQUENCE</scope>
    <source>
        <strain evidence="9">Zod_Metabat.24</strain>
    </source>
</reference>
<dbReference type="SUPFAM" id="SSF54862">
    <property type="entry name" value="4Fe-4S ferredoxins"/>
    <property type="match status" value="1"/>
</dbReference>
<keyword evidence="7" id="KW-0411">Iron-sulfur</keyword>
<evidence type="ECO:0000313" key="9">
    <source>
        <dbReference type="EMBL" id="MBN1574223.1"/>
    </source>
</evidence>
<evidence type="ECO:0000256" key="7">
    <source>
        <dbReference type="ARBA" id="ARBA00023014"/>
    </source>
</evidence>
<organism evidence="9 10">
    <name type="scientific">Candidatus Zymogenus saltonus</name>
    <dbReference type="NCBI Taxonomy" id="2844893"/>
    <lineage>
        <taxon>Bacteria</taxon>
        <taxon>Deltaproteobacteria</taxon>
        <taxon>Candidatus Zymogenia</taxon>
        <taxon>Candidatus Zymogeniales</taxon>
        <taxon>Candidatus Zymogenaceae</taxon>
        <taxon>Candidatus Zymogenus</taxon>
    </lineage>
</organism>
<dbReference type="InterPro" id="IPR050954">
    <property type="entry name" value="ET_IronSulfur_Cluster-Binding"/>
</dbReference>
<keyword evidence="3" id="KW-0479">Metal-binding</keyword>
<dbReference type="PROSITE" id="PS51379">
    <property type="entry name" value="4FE4S_FER_2"/>
    <property type="match status" value="2"/>
</dbReference>
<evidence type="ECO:0000256" key="2">
    <source>
        <dbReference type="ARBA" id="ARBA00022485"/>
    </source>
</evidence>
<keyword evidence="2" id="KW-0004">4Fe-4S</keyword>
<feature type="domain" description="4Fe-4S ferredoxin-type" evidence="8">
    <location>
        <begin position="83"/>
        <end position="112"/>
    </location>
</feature>
<dbReference type="CDD" id="cd10563">
    <property type="entry name" value="CooF_like"/>
    <property type="match status" value="1"/>
</dbReference>
<dbReference type="PANTHER" id="PTHR43177">
    <property type="entry name" value="PROTEIN NRFC"/>
    <property type="match status" value="1"/>
</dbReference>
<keyword evidence="1" id="KW-0813">Transport</keyword>
<evidence type="ECO:0000256" key="5">
    <source>
        <dbReference type="ARBA" id="ARBA00022982"/>
    </source>
</evidence>
<dbReference type="PROSITE" id="PS00198">
    <property type="entry name" value="4FE4S_FER_1"/>
    <property type="match status" value="1"/>
</dbReference>
<dbReference type="Pfam" id="PF12800">
    <property type="entry name" value="Fer4_4"/>
    <property type="match status" value="1"/>
</dbReference>